<dbReference type="SUPFAM" id="SSF53822">
    <property type="entry name" value="Periplasmic binding protein-like I"/>
    <property type="match status" value="1"/>
</dbReference>
<feature type="compositionally biased region" description="Low complexity" evidence="4">
    <location>
        <begin position="336"/>
        <end position="349"/>
    </location>
</feature>
<evidence type="ECO:0000313" key="7">
    <source>
        <dbReference type="Proteomes" id="UP001595891"/>
    </source>
</evidence>
<dbReference type="EMBL" id="JBHSFN010000023">
    <property type="protein sequence ID" value="MFC4590523.1"/>
    <property type="molecule type" value="Genomic_DNA"/>
</dbReference>
<dbReference type="CDD" id="cd06279">
    <property type="entry name" value="PBP1_LacI-like"/>
    <property type="match status" value="1"/>
</dbReference>
<dbReference type="CDD" id="cd01392">
    <property type="entry name" value="HTH_LacI"/>
    <property type="match status" value="1"/>
</dbReference>
<keyword evidence="3" id="KW-0804">Transcription</keyword>
<accession>A0ABV9EM13</accession>
<evidence type="ECO:0000256" key="4">
    <source>
        <dbReference type="SAM" id="MobiDB-lite"/>
    </source>
</evidence>
<dbReference type="Pfam" id="PF13377">
    <property type="entry name" value="Peripla_BP_3"/>
    <property type="match status" value="1"/>
</dbReference>
<gene>
    <name evidence="6" type="ORF">ACFO8L_30815</name>
</gene>
<protein>
    <submittedName>
        <fullName evidence="6">LacI family DNA-binding transcriptional regulator</fullName>
    </submittedName>
</protein>
<dbReference type="Gene3D" id="1.10.260.40">
    <property type="entry name" value="lambda repressor-like DNA-binding domains"/>
    <property type="match status" value="1"/>
</dbReference>
<dbReference type="PROSITE" id="PS50932">
    <property type="entry name" value="HTH_LACI_2"/>
    <property type="match status" value="1"/>
</dbReference>
<dbReference type="SMART" id="SM00354">
    <property type="entry name" value="HTH_LACI"/>
    <property type="match status" value="1"/>
</dbReference>
<proteinExistence type="predicted"/>
<dbReference type="RefSeq" id="WP_262848489.1">
    <property type="nucleotide sequence ID" value="NZ_JANZYP010000074.1"/>
</dbReference>
<dbReference type="SUPFAM" id="SSF47413">
    <property type="entry name" value="lambda repressor-like DNA-binding domains"/>
    <property type="match status" value="1"/>
</dbReference>
<evidence type="ECO:0000256" key="3">
    <source>
        <dbReference type="ARBA" id="ARBA00023163"/>
    </source>
</evidence>
<reference evidence="7" key="1">
    <citation type="journal article" date="2019" name="Int. J. Syst. Evol. Microbiol.">
        <title>The Global Catalogue of Microorganisms (GCM) 10K type strain sequencing project: providing services to taxonomists for standard genome sequencing and annotation.</title>
        <authorList>
            <consortium name="The Broad Institute Genomics Platform"/>
            <consortium name="The Broad Institute Genome Sequencing Center for Infectious Disease"/>
            <person name="Wu L."/>
            <person name="Ma J."/>
        </authorList>
    </citation>
    <scope>NUCLEOTIDE SEQUENCE [LARGE SCALE GENOMIC DNA]</scope>
    <source>
        <strain evidence="7">CCUG 49560</strain>
    </source>
</reference>
<keyword evidence="7" id="KW-1185">Reference proteome</keyword>
<organism evidence="6 7">
    <name type="scientific">Sphaerisporangium corydalis</name>
    <dbReference type="NCBI Taxonomy" id="1441875"/>
    <lineage>
        <taxon>Bacteria</taxon>
        <taxon>Bacillati</taxon>
        <taxon>Actinomycetota</taxon>
        <taxon>Actinomycetes</taxon>
        <taxon>Streptosporangiales</taxon>
        <taxon>Streptosporangiaceae</taxon>
        <taxon>Sphaerisporangium</taxon>
    </lineage>
</organism>
<evidence type="ECO:0000256" key="1">
    <source>
        <dbReference type="ARBA" id="ARBA00023015"/>
    </source>
</evidence>
<dbReference type="GO" id="GO:0003677">
    <property type="term" value="F:DNA binding"/>
    <property type="evidence" value="ECO:0007669"/>
    <property type="project" value="UniProtKB-KW"/>
</dbReference>
<dbReference type="InterPro" id="IPR010982">
    <property type="entry name" value="Lambda_DNA-bd_dom_sf"/>
</dbReference>
<sequence>MSGPGSSRVTMAKVAHRCGVSLMTVSYCYNQPDRVAPDTLRRVREVAAELGYRGPDPTARSLRRRHNDAIGVVLGEHLAYAFEDPQARRFLAGVAEVCRERGIGLNLIPTTGADRDVDRVRSASVDGYIVWTTVDSDPVLAVLSGIGRPVAVHGGPAVPGAQVVGIDNRASARDLAAHTFPGARRPTVLSFPFGRDRRPRLETGPDPGLVEFPVTRDRLLGIYDHCRETGLDPRHLPVAVVARNDRDEAAAMADVLLDSCETDAVVAMSDQLAFAALDAARRRGLRVPGDVAVAGWDDDPDASRKGLTTIAQSLHDQGRTCAQIALGDPAPPPEPTWTTTVRTSTRPTG</sequence>
<keyword evidence="2 6" id="KW-0238">DNA-binding</keyword>
<comment type="caution">
    <text evidence="6">The sequence shown here is derived from an EMBL/GenBank/DDBJ whole genome shotgun (WGS) entry which is preliminary data.</text>
</comment>
<feature type="region of interest" description="Disordered" evidence="4">
    <location>
        <begin position="326"/>
        <end position="349"/>
    </location>
</feature>
<dbReference type="InterPro" id="IPR000843">
    <property type="entry name" value="HTH_LacI"/>
</dbReference>
<dbReference type="PANTHER" id="PTHR30146">
    <property type="entry name" value="LACI-RELATED TRANSCRIPTIONAL REPRESSOR"/>
    <property type="match status" value="1"/>
</dbReference>
<dbReference type="Pfam" id="PF00356">
    <property type="entry name" value="LacI"/>
    <property type="match status" value="1"/>
</dbReference>
<dbReference type="Proteomes" id="UP001595891">
    <property type="component" value="Unassembled WGS sequence"/>
</dbReference>
<feature type="domain" description="HTH lacI-type" evidence="5">
    <location>
        <begin position="9"/>
        <end position="64"/>
    </location>
</feature>
<name>A0ABV9EM13_9ACTN</name>
<keyword evidence="1" id="KW-0805">Transcription regulation</keyword>
<dbReference type="InterPro" id="IPR028082">
    <property type="entry name" value="Peripla_BP_I"/>
</dbReference>
<dbReference type="Gene3D" id="3.40.50.2300">
    <property type="match status" value="2"/>
</dbReference>
<evidence type="ECO:0000256" key="2">
    <source>
        <dbReference type="ARBA" id="ARBA00023125"/>
    </source>
</evidence>
<evidence type="ECO:0000313" key="6">
    <source>
        <dbReference type="EMBL" id="MFC4590523.1"/>
    </source>
</evidence>
<evidence type="ECO:0000259" key="5">
    <source>
        <dbReference type="PROSITE" id="PS50932"/>
    </source>
</evidence>
<dbReference type="InterPro" id="IPR046335">
    <property type="entry name" value="LacI/GalR-like_sensor"/>
</dbReference>
<dbReference type="PANTHER" id="PTHR30146:SF138">
    <property type="entry name" value="TRANSCRIPTIONAL REGULATORY PROTEIN"/>
    <property type="match status" value="1"/>
</dbReference>